<comment type="caution">
    <text evidence="1">The sequence shown here is derived from an EMBL/GenBank/DDBJ whole genome shotgun (WGS) entry which is preliminary data.</text>
</comment>
<organism evidence="1 2">
    <name type="scientific">Penicillium nordicum</name>
    <dbReference type="NCBI Taxonomy" id="229535"/>
    <lineage>
        <taxon>Eukaryota</taxon>
        <taxon>Fungi</taxon>
        <taxon>Dikarya</taxon>
        <taxon>Ascomycota</taxon>
        <taxon>Pezizomycotina</taxon>
        <taxon>Eurotiomycetes</taxon>
        <taxon>Eurotiomycetidae</taxon>
        <taxon>Eurotiales</taxon>
        <taxon>Aspergillaceae</taxon>
        <taxon>Penicillium</taxon>
    </lineage>
</organism>
<name>A0A0M8P2C0_9EURO</name>
<dbReference type="AlphaFoldDB" id="A0A0M8P2C0"/>
<dbReference type="EMBL" id="LHQQ01000214">
    <property type="protein sequence ID" value="KOS39211.1"/>
    <property type="molecule type" value="Genomic_DNA"/>
</dbReference>
<keyword evidence="2" id="KW-1185">Reference proteome</keyword>
<protein>
    <submittedName>
        <fullName evidence="1">Uncharacterized protein</fullName>
    </submittedName>
</protein>
<accession>A0A0M8P2C0</accession>
<dbReference type="Proteomes" id="UP000037696">
    <property type="component" value="Unassembled WGS sequence"/>
</dbReference>
<proteinExistence type="predicted"/>
<gene>
    <name evidence="1" type="ORF">ACN38_g9949</name>
</gene>
<evidence type="ECO:0000313" key="2">
    <source>
        <dbReference type="Proteomes" id="UP000037696"/>
    </source>
</evidence>
<reference evidence="1 2" key="1">
    <citation type="submission" date="2015-08" db="EMBL/GenBank/DDBJ databases">
        <title>Genome sequencing of Penicillium nordicum.</title>
        <authorList>
            <person name="Nguyen H.D."/>
            <person name="Seifert K.A."/>
        </authorList>
    </citation>
    <scope>NUCLEOTIDE SEQUENCE [LARGE SCALE GENOMIC DNA]</scope>
    <source>
        <strain evidence="1 2">DAOMC 185683</strain>
    </source>
</reference>
<evidence type="ECO:0000313" key="1">
    <source>
        <dbReference type="EMBL" id="KOS39211.1"/>
    </source>
</evidence>
<sequence length="118" mass="13128">MLQEGSNELGGEVITNERVMCRMAYLVTPPSRYNHEGQRSSYSSILQLFENRYAQSLSLFCYTNAAQHVYFTTTLAGRPTGTVRHTPAISPSTTWSPRLLHFRGLEGEFGGGPLTQAI</sequence>